<evidence type="ECO:0000313" key="4">
    <source>
        <dbReference type="EMBL" id="MBN7815140.1"/>
    </source>
</evidence>
<reference evidence="4 5" key="1">
    <citation type="submission" date="2021-03" db="EMBL/GenBank/DDBJ databases">
        <title>novel species isolated from a fishpond in China.</title>
        <authorList>
            <person name="Lu H."/>
            <person name="Cai Z."/>
        </authorList>
    </citation>
    <scope>NUCLEOTIDE SEQUENCE [LARGE SCALE GENOMIC DNA]</scope>
    <source>
        <strain evidence="4 5">YJ13C</strain>
    </source>
</reference>
<feature type="domain" description="Peptidase M16 C-terminal" evidence="3">
    <location>
        <begin position="166"/>
        <end position="341"/>
    </location>
</feature>
<dbReference type="Pfam" id="PF05193">
    <property type="entry name" value="Peptidase_M16_C"/>
    <property type="match status" value="1"/>
</dbReference>
<protein>
    <submittedName>
        <fullName evidence="4">Insulinase family protein</fullName>
    </submittedName>
</protein>
<comment type="similarity">
    <text evidence="1">Belongs to the peptidase M16 family.</text>
</comment>
<dbReference type="PANTHER" id="PTHR11851:SF49">
    <property type="entry name" value="MITOCHONDRIAL-PROCESSING PEPTIDASE SUBUNIT ALPHA"/>
    <property type="match status" value="1"/>
</dbReference>
<dbReference type="Gene3D" id="3.30.830.10">
    <property type="entry name" value="Metalloenzyme, LuxS/M16 peptidase-like"/>
    <property type="match status" value="2"/>
</dbReference>
<name>A0ABS3CFZ6_9BACT</name>
<evidence type="ECO:0000313" key="5">
    <source>
        <dbReference type="Proteomes" id="UP000664480"/>
    </source>
</evidence>
<keyword evidence="5" id="KW-1185">Reference proteome</keyword>
<proteinExistence type="inferred from homology"/>
<dbReference type="EMBL" id="JAFKCU010000002">
    <property type="protein sequence ID" value="MBN7815140.1"/>
    <property type="molecule type" value="Genomic_DNA"/>
</dbReference>
<evidence type="ECO:0000256" key="1">
    <source>
        <dbReference type="ARBA" id="ARBA00007261"/>
    </source>
</evidence>
<gene>
    <name evidence="4" type="ORF">J0A69_06870</name>
</gene>
<evidence type="ECO:0000259" key="3">
    <source>
        <dbReference type="Pfam" id="PF05193"/>
    </source>
</evidence>
<dbReference type="Proteomes" id="UP000664480">
    <property type="component" value="Unassembled WGS sequence"/>
</dbReference>
<accession>A0ABS3CFZ6</accession>
<comment type="caution">
    <text evidence="4">The sequence shown here is derived from an EMBL/GenBank/DDBJ whole genome shotgun (WGS) entry which is preliminary data.</text>
</comment>
<dbReference type="InterPro" id="IPR050361">
    <property type="entry name" value="MPP/UQCRC_Complex"/>
</dbReference>
<dbReference type="PANTHER" id="PTHR11851">
    <property type="entry name" value="METALLOPROTEASE"/>
    <property type="match status" value="1"/>
</dbReference>
<dbReference type="InterPro" id="IPR007863">
    <property type="entry name" value="Peptidase_M16_C"/>
</dbReference>
<dbReference type="SUPFAM" id="SSF63411">
    <property type="entry name" value="LuxS/MPP-like metallohydrolase"/>
    <property type="match status" value="2"/>
</dbReference>
<dbReference type="InterPro" id="IPR011765">
    <property type="entry name" value="Pept_M16_N"/>
</dbReference>
<organism evidence="4 5">
    <name type="scientific">Algoriphagus pacificus</name>
    <dbReference type="NCBI Taxonomy" id="2811234"/>
    <lineage>
        <taxon>Bacteria</taxon>
        <taxon>Pseudomonadati</taxon>
        <taxon>Bacteroidota</taxon>
        <taxon>Cytophagia</taxon>
        <taxon>Cytophagales</taxon>
        <taxon>Cyclobacteriaceae</taxon>
        <taxon>Algoriphagus</taxon>
    </lineage>
</organism>
<dbReference type="InterPro" id="IPR011249">
    <property type="entry name" value="Metalloenz_LuxS/M16"/>
</dbReference>
<sequence>MNLNIKELSNGIRIVHQEVSHTRLVHCGFILNIGSRDETKEQEGLAHFWEHMAFKGTQKRKTFHILNRLESLGGELNAYTTKEKVCFYASTLKEHYPKAADLLFDITFNSTFPQKQIEKERQVILEEMAMYRDSPEDSIQDELDELVFENHALGRNILGTEETVGSFSHQDFIDFISSRLDTSQIVFSVVGNISFKNALKIIEGPLQEIQSKRSLYVRNGFHTYQPKTKIVERDVTQSLCAIGRPAYSLHDPNRYKLFLLNNILGGPSMNSRLNLSLRERHGYVYSIESSYSPFSDTGFFGVYFGTEDKTLKKAQALVMKEMAKLQQKKLGTVQLHMAKEQAIGQMAMAEENYSGLMLVYGKSLLDHSKVDPLESIFGQIKNTSAEELQEIANEIFNPENMSFLTYKPQ</sequence>
<evidence type="ECO:0000259" key="2">
    <source>
        <dbReference type="Pfam" id="PF00675"/>
    </source>
</evidence>
<dbReference type="RefSeq" id="WP_206585833.1">
    <property type="nucleotide sequence ID" value="NZ_JAFKCU010000002.1"/>
</dbReference>
<dbReference type="Pfam" id="PF00675">
    <property type="entry name" value="Peptidase_M16"/>
    <property type="match status" value="1"/>
</dbReference>
<feature type="domain" description="Peptidase M16 N-terminal" evidence="2">
    <location>
        <begin position="14"/>
        <end position="160"/>
    </location>
</feature>